<comment type="caution">
    <text evidence="2">The sequence shown here is derived from an EMBL/GenBank/DDBJ whole genome shotgun (WGS) entry which is preliminary data.</text>
</comment>
<dbReference type="PANTHER" id="PTHR34322">
    <property type="entry name" value="TRANSPOSASE, Y1_TNP DOMAIN-CONTAINING"/>
    <property type="match status" value="1"/>
</dbReference>
<dbReference type="GO" id="GO:0004803">
    <property type="term" value="F:transposase activity"/>
    <property type="evidence" value="ECO:0007669"/>
    <property type="project" value="InterPro"/>
</dbReference>
<accession>A0A1G2PSS4</accession>
<organism evidence="2 3">
    <name type="scientific">Candidatus Terrybacteria bacterium RIFCSPHIGHO2_02_41_19</name>
    <dbReference type="NCBI Taxonomy" id="1802364"/>
    <lineage>
        <taxon>Bacteria</taxon>
        <taxon>Candidatus Terryibacteriota</taxon>
    </lineage>
</organism>
<evidence type="ECO:0000313" key="3">
    <source>
        <dbReference type="Proteomes" id="UP000178646"/>
    </source>
</evidence>
<reference evidence="2 3" key="1">
    <citation type="journal article" date="2016" name="Nat. Commun.">
        <title>Thousands of microbial genomes shed light on interconnected biogeochemical processes in an aquifer system.</title>
        <authorList>
            <person name="Anantharaman K."/>
            <person name="Brown C.T."/>
            <person name="Hug L.A."/>
            <person name="Sharon I."/>
            <person name="Castelle C.J."/>
            <person name="Probst A.J."/>
            <person name="Thomas B.C."/>
            <person name="Singh A."/>
            <person name="Wilkins M.J."/>
            <person name="Karaoz U."/>
            <person name="Brodie E.L."/>
            <person name="Williams K.H."/>
            <person name="Hubbard S.S."/>
            <person name="Banfield J.F."/>
        </authorList>
    </citation>
    <scope>NUCLEOTIDE SEQUENCE [LARGE SCALE GENOMIC DNA]</scope>
</reference>
<sequence>MPTRKAIFSNNEFYHIFNRGVDKRKIILDHDDSDRFLKSILFFNSKKPIGSIYEKTFSQNKLSPLGGLTAKSDKLVNIVAYCLNPNHFHFILEQKIDGGISEFMKRLGGGYTWYFNYKYKRNGSLFQGSFKSVFADKNEYLLHLSAYISLNNRVHKLGGLTAKLARSSWNEYLNDKKCFSLCTKDIILSQFKNSEEYRRFAESSLKEISRRREEEEISKIILE</sequence>
<dbReference type="GO" id="GO:0006313">
    <property type="term" value="P:DNA transposition"/>
    <property type="evidence" value="ECO:0007669"/>
    <property type="project" value="InterPro"/>
</dbReference>
<dbReference type="Pfam" id="PF01797">
    <property type="entry name" value="Y1_Tnp"/>
    <property type="match status" value="1"/>
</dbReference>
<dbReference type="InterPro" id="IPR036515">
    <property type="entry name" value="Transposase_17_sf"/>
</dbReference>
<dbReference type="GO" id="GO:0003677">
    <property type="term" value="F:DNA binding"/>
    <property type="evidence" value="ECO:0007669"/>
    <property type="project" value="InterPro"/>
</dbReference>
<dbReference type="InterPro" id="IPR002686">
    <property type="entry name" value="Transposase_17"/>
</dbReference>
<evidence type="ECO:0000259" key="1">
    <source>
        <dbReference type="SMART" id="SM01321"/>
    </source>
</evidence>
<dbReference type="Gene3D" id="3.30.70.1290">
    <property type="entry name" value="Transposase IS200-like"/>
    <property type="match status" value="1"/>
</dbReference>
<dbReference type="AlphaFoldDB" id="A0A1G2PSS4"/>
<protein>
    <recommendedName>
        <fullName evidence="1">Transposase IS200-like domain-containing protein</fullName>
    </recommendedName>
</protein>
<name>A0A1G2PSS4_9BACT</name>
<proteinExistence type="predicted"/>
<dbReference type="Proteomes" id="UP000178646">
    <property type="component" value="Unassembled WGS sequence"/>
</dbReference>
<dbReference type="PANTHER" id="PTHR34322:SF2">
    <property type="entry name" value="TRANSPOSASE IS200-LIKE DOMAIN-CONTAINING PROTEIN"/>
    <property type="match status" value="1"/>
</dbReference>
<dbReference type="SMART" id="SM01321">
    <property type="entry name" value="Y1_Tnp"/>
    <property type="match status" value="1"/>
</dbReference>
<gene>
    <name evidence="2" type="ORF">A2W59_01530</name>
</gene>
<evidence type="ECO:0000313" key="2">
    <source>
        <dbReference type="EMBL" id="OHA50642.1"/>
    </source>
</evidence>
<feature type="domain" description="Transposase IS200-like" evidence="1">
    <location>
        <begin position="9"/>
        <end position="151"/>
    </location>
</feature>
<dbReference type="SUPFAM" id="SSF143422">
    <property type="entry name" value="Transposase IS200-like"/>
    <property type="match status" value="1"/>
</dbReference>
<dbReference type="EMBL" id="MHSU01000012">
    <property type="protein sequence ID" value="OHA50642.1"/>
    <property type="molecule type" value="Genomic_DNA"/>
</dbReference>